<evidence type="ECO:0000313" key="1">
    <source>
        <dbReference type="EMBL" id="ETX00426.1"/>
    </source>
</evidence>
<dbReference type="EMBL" id="AZHW01000339">
    <property type="protein sequence ID" value="ETX00426.1"/>
    <property type="molecule type" value="Genomic_DNA"/>
</dbReference>
<dbReference type="Proteomes" id="UP000019141">
    <property type="component" value="Unassembled WGS sequence"/>
</dbReference>
<reference evidence="1 2" key="1">
    <citation type="journal article" date="2014" name="Nature">
        <title>An environmental bacterial taxon with a large and distinct metabolic repertoire.</title>
        <authorList>
            <person name="Wilson M.C."/>
            <person name="Mori T."/>
            <person name="Ruckert C."/>
            <person name="Uria A.R."/>
            <person name="Helf M.J."/>
            <person name="Takada K."/>
            <person name="Gernert C."/>
            <person name="Steffens U.A."/>
            <person name="Heycke N."/>
            <person name="Schmitt S."/>
            <person name="Rinke C."/>
            <person name="Helfrich E.J."/>
            <person name="Brachmann A.O."/>
            <person name="Gurgui C."/>
            <person name="Wakimoto T."/>
            <person name="Kracht M."/>
            <person name="Crusemann M."/>
            <person name="Hentschel U."/>
            <person name="Abe I."/>
            <person name="Matsunaga S."/>
            <person name="Kalinowski J."/>
            <person name="Takeyama H."/>
            <person name="Piel J."/>
        </authorList>
    </citation>
    <scope>NUCLEOTIDE SEQUENCE [LARGE SCALE GENOMIC DNA]</scope>
    <source>
        <strain evidence="2">TSY1</strain>
    </source>
</reference>
<evidence type="ECO:0000313" key="2">
    <source>
        <dbReference type="Proteomes" id="UP000019141"/>
    </source>
</evidence>
<gene>
    <name evidence="1" type="ORF">ETSY1_11275</name>
</gene>
<accession>W4LRT0</accession>
<dbReference type="AlphaFoldDB" id="W4LRT0"/>
<evidence type="ECO:0008006" key="3">
    <source>
        <dbReference type="Google" id="ProtNLM"/>
    </source>
</evidence>
<dbReference type="HOGENOM" id="CLU_2551994_0_0_7"/>
<keyword evidence="2" id="KW-1185">Reference proteome</keyword>
<protein>
    <recommendedName>
        <fullName evidence="3">DUF4258 domain-containing protein</fullName>
    </recommendedName>
</protein>
<proteinExistence type="predicted"/>
<name>W4LRT0_ENTF1</name>
<organism evidence="1 2">
    <name type="scientific">Entotheonella factor</name>
    <dbReference type="NCBI Taxonomy" id="1429438"/>
    <lineage>
        <taxon>Bacteria</taxon>
        <taxon>Pseudomonadati</taxon>
        <taxon>Nitrospinota/Tectimicrobiota group</taxon>
        <taxon>Candidatus Tectimicrobiota</taxon>
        <taxon>Candidatus Entotheonellia</taxon>
        <taxon>Candidatus Entotheonellales</taxon>
        <taxon>Candidatus Entotheonellaceae</taxon>
        <taxon>Candidatus Entotheonella</taxon>
    </lineage>
</organism>
<comment type="caution">
    <text evidence="1">The sequence shown here is derived from an EMBL/GenBank/DDBJ whole genome shotgun (WGS) entry which is preliminary data.</text>
</comment>
<sequence length="81" mass="9293">MTDFEFIWDEQPGGNVEHIEANNLSPEDVECAFELISGRDISRSSGRPMIYGYTPDDREIVVIYEMIADRTIYVVTAYEPD</sequence>